<evidence type="ECO:0000313" key="5">
    <source>
        <dbReference type="EMBL" id="MFC4070163.1"/>
    </source>
</evidence>
<gene>
    <name evidence="5" type="ORF">ACFO0C_34980</name>
</gene>
<reference evidence="6" key="1">
    <citation type="journal article" date="2019" name="Int. J. Syst. Evol. Microbiol.">
        <title>The Global Catalogue of Microorganisms (GCM) 10K type strain sequencing project: providing services to taxonomists for standard genome sequencing and annotation.</title>
        <authorList>
            <consortium name="The Broad Institute Genomics Platform"/>
            <consortium name="The Broad Institute Genome Sequencing Center for Infectious Disease"/>
            <person name="Wu L."/>
            <person name="Ma J."/>
        </authorList>
    </citation>
    <scope>NUCLEOTIDE SEQUENCE [LARGE SCALE GENOMIC DNA]</scope>
    <source>
        <strain evidence="6">TBRC 5832</strain>
    </source>
</reference>
<protein>
    <submittedName>
        <fullName evidence="5">Helix-turn-helix domain-containing protein</fullName>
    </submittedName>
</protein>
<dbReference type="PROSITE" id="PS01124">
    <property type="entry name" value="HTH_ARAC_FAMILY_2"/>
    <property type="match status" value="1"/>
</dbReference>
<proteinExistence type="predicted"/>
<dbReference type="PROSITE" id="PS00041">
    <property type="entry name" value="HTH_ARAC_FAMILY_1"/>
    <property type="match status" value="1"/>
</dbReference>
<comment type="caution">
    <text evidence="5">The sequence shown here is derived from an EMBL/GenBank/DDBJ whole genome shotgun (WGS) entry which is preliminary data.</text>
</comment>
<dbReference type="EMBL" id="JBHSBL010000024">
    <property type="protein sequence ID" value="MFC4070163.1"/>
    <property type="molecule type" value="Genomic_DNA"/>
</dbReference>
<dbReference type="InterPro" id="IPR018060">
    <property type="entry name" value="HTH_AraC"/>
</dbReference>
<dbReference type="SMART" id="SM00342">
    <property type="entry name" value="HTH_ARAC"/>
    <property type="match status" value="1"/>
</dbReference>
<dbReference type="Pfam" id="PF14525">
    <property type="entry name" value="AraC_binding_2"/>
    <property type="match status" value="1"/>
</dbReference>
<sequence>MEATLDTVTLAPRDREDAVRSLVRESVVRVDIEHHVAAADMAVSLALGQCGEIGVCATRATPATVRRTPRLAREDTEPMVFLSLQRTGSSIVVQHGREAVLTAGDFAVYDTASPYSLLFGDGIDTTFFRIPRSALALPADAVRDVCAVRIGTGNPLAGLTSQYLARLADDPAVLGGGHGPAVAIPTAELIRATLSVQLGDGRLSRDLAASTLATRILADMRSHLTDPGLSPAAVAARHHISVRYLHRILQREGIRYGEWVRRGRLEGARRWLADPARTRTPIAAIARRWGFTDPAHFSKAFRAAHGVSPRQWRDSQRP</sequence>
<name>A0ABV8J4K1_9ACTN</name>
<evidence type="ECO:0000256" key="2">
    <source>
        <dbReference type="ARBA" id="ARBA00023125"/>
    </source>
</evidence>
<dbReference type="InterPro" id="IPR050204">
    <property type="entry name" value="AraC_XylS_family_regulators"/>
</dbReference>
<dbReference type="RefSeq" id="WP_378071051.1">
    <property type="nucleotide sequence ID" value="NZ_JBHSBL010000024.1"/>
</dbReference>
<keyword evidence="2" id="KW-0238">DNA-binding</keyword>
<keyword evidence="1" id="KW-0805">Transcription regulation</keyword>
<dbReference type="PRINTS" id="PR00032">
    <property type="entry name" value="HTHARAC"/>
</dbReference>
<dbReference type="InterPro" id="IPR018062">
    <property type="entry name" value="HTH_AraC-typ_CS"/>
</dbReference>
<dbReference type="InterPro" id="IPR020449">
    <property type="entry name" value="Tscrpt_reg_AraC-type_HTH"/>
</dbReference>
<keyword evidence="3" id="KW-0804">Transcription</keyword>
<dbReference type="PANTHER" id="PTHR46796:SF6">
    <property type="entry name" value="ARAC SUBFAMILY"/>
    <property type="match status" value="1"/>
</dbReference>
<dbReference type="Pfam" id="PF12833">
    <property type="entry name" value="HTH_18"/>
    <property type="match status" value="1"/>
</dbReference>
<evidence type="ECO:0000313" key="6">
    <source>
        <dbReference type="Proteomes" id="UP001595867"/>
    </source>
</evidence>
<evidence type="ECO:0000256" key="1">
    <source>
        <dbReference type="ARBA" id="ARBA00023015"/>
    </source>
</evidence>
<dbReference type="SUPFAM" id="SSF46689">
    <property type="entry name" value="Homeodomain-like"/>
    <property type="match status" value="1"/>
</dbReference>
<dbReference type="Gene3D" id="1.10.10.60">
    <property type="entry name" value="Homeodomain-like"/>
    <property type="match status" value="1"/>
</dbReference>
<keyword evidence="6" id="KW-1185">Reference proteome</keyword>
<organism evidence="5 6">
    <name type="scientific">Actinoplanes subglobosus</name>
    <dbReference type="NCBI Taxonomy" id="1547892"/>
    <lineage>
        <taxon>Bacteria</taxon>
        <taxon>Bacillati</taxon>
        <taxon>Actinomycetota</taxon>
        <taxon>Actinomycetes</taxon>
        <taxon>Micromonosporales</taxon>
        <taxon>Micromonosporaceae</taxon>
        <taxon>Actinoplanes</taxon>
    </lineage>
</organism>
<dbReference type="PANTHER" id="PTHR46796">
    <property type="entry name" value="HTH-TYPE TRANSCRIPTIONAL ACTIVATOR RHAS-RELATED"/>
    <property type="match status" value="1"/>
</dbReference>
<evidence type="ECO:0000259" key="4">
    <source>
        <dbReference type="PROSITE" id="PS01124"/>
    </source>
</evidence>
<dbReference type="Proteomes" id="UP001595867">
    <property type="component" value="Unassembled WGS sequence"/>
</dbReference>
<dbReference type="InterPro" id="IPR009057">
    <property type="entry name" value="Homeodomain-like_sf"/>
</dbReference>
<dbReference type="InterPro" id="IPR035418">
    <property type="entry name" value="AraC-bd_2"/>
</dbReference>
<feature type="domain" description="HTH araC/xylS-type" evidence="4">
    <location>
        <begin position="214"/>
        <end position="315"/>
    </location>
</feature>
<accession>A0ABV8J4K1</accession>
<evidence type="ECO:0000256" key="3">
    <source>
        <dbReference type="ARBA" id="ARBA00023163"/>
    </source>
</evidence>